<evidence type="ECO:0000256" key="11">
    <source>
        <dbReference type="SAM" id="Phobius"/>
    </source>
</evidence>
<dbReference type="SUPFAM" id="SSF55874">
    <property type="entry name" value="ATPase domain of HSP90 chaperone/DNA topoisomerase II/histidine kinase"/>
    <property type="match status" value="1"/>
</dbReference>
<dbReference type="PANTHER" id="PTHR44936:SF10">
    <property type="entry name" value="SENSOR PROTEIN RSTB"/>
    <property type="match status" value="1"/>
</dbReference>
<keyword evidence="8" id="KW-0418">Kinase</keyword>
<gene>
    <name evidence="14" type="ORF">ACFFF8_07905</name>
</gene>
<evidence type="ECO:0000259" key="12">
    <source>
        <dbReference type="PROSITE" id="PS50109"/>
    </source>
</evidence>
<dbReference type="SMART" id="SM00387">
    <property type="entry name" value="HATPase_c"/>
    <property type="match status" value="1"/>
</dbReference>
<accession>A0ABV6S5L5</accession>
<evidence type="ECO:0000256" key="1">
    <source>
        <dbReference type="ARBA" id="ARBA00000085"/>
    </source>
</evidence>
<organism evidence="14 15">
    <name type="scientific">Novosphingobium clariflavum</name>
    <dbReference type="NCBI Taxonomy" id="2029884"/>
    <lineage>
        <taxon>Bacteria</taxon>
        <taxon>Pseudomonadati</taxon>
        <taxon>Pseudomonadota</taxon>
        <taxon>Alphaproteobacteria</taxon>
        <taxon>Sphingomonadales</taxon>
        <taxon>Sphingomonadaceae</taxon>
        <taxon>Novosphingobium</taxon>
    </lineage>
</organism>
<dbReference type="InterPro" id="IPR050980">
    <property type="entry name" value="2C_sensor_his_kinase"/>
</dbReference>
<dbReference type="SMART" id="SM00388">
    <property type="entry name" value="HisKA"/>
    <property type="match status" value="1"/>
</dbReference>
<feature type="transmembrane region" description="Helical" evidence="11">
    <location>
        <begin position="209"/>
        <end position="228"/>
    </location>
</feature>
<dbReference type="InterPro" id="IPR003594">
    <property type="entry name" value="HATPase_dom"/>
</dbReference>
<evidence type="ECO:0000259" key="13">
    <source>
        <dbReference type="PROSITE" id="PS50885"/>
    </source>
</evidence>
<comment type="subcellular location">
    <subcellularLocation>
        <location evidence="2">Cell membrane</location>
        <topology evidence="2">Multi-pass membrane protein</topology>
    </subcellularLocation>
</comment>
<reference evidence="14 15" key="1">
    <citation type="submission" date="2024-09" db="EMBL/GenBank/DDBJ databases">
        <authorList>
            <person name="Sun Q."/>
            <person name="Mori K."/>
        </authorList>
    </citation>
    <scope>NUCLEOTIDE SEQUENCE [LARGE SCALE GENOMIC DNA]</scope>
    <source>
        <strain evidence="14 15">CICC 11035S</strain>
    </source>
</reference>
<sequence>MPPSPAIPSPVIPSRLKVLRPHSLMGQMLLAVAAALLLVQGLGAFLVYRAQREGYEAGMNNAAVFRLIMETRGPRGLVRRQNGRPGDAPGGPLSGPPPKGYHLEYSTRSPVLPGEARDRDAESELTRILADQDFTVREVVVVHRAAGQDRYARRGLLRRAASFGLPPDEVSGLLRSNLMVVGVRTSDEGSWIIARVRGPRPENVLLKPILIQTISIYVVLMMAVALILRRITRPLAALTRRLERFAATQDLDGQLPPSGPEDMQRLIVAHNAMESRIAALLDEKDVMLGAIGHDLKTPLAALRVRIESVSDDVERGRMASTIEDIVRTLDDILSLARVGRPSDPLERTELSALMFAVIEEYEDMGEPVEVGETERIALELRPTWIRRALRNLIGNALRYGQRARVSLSRETTPGGRSAVIVIDDDGPGIPEDQIHAMMNPFTRGDPSRNSATGGAGLGLALARAIAEQHGGALVLANRLAADGTVEGLRAKVELPVG</sequence>
<feature type="domain" description="Histidine kinase" evidence="12">
    <location>
        <begin position="290"/>
        <end position="497"/>
    </location>
</feature>
<dbReference type="Gene3D" id="1.10.287.130">
    <property type="match status" value="1"/>
</dbReference>
<dbReference type="RefSeq" id="WP_379489313.1">
    <property type="nucleotide sequence ID" value="NZ_JBHLTM010000027.1"/>
</dbReference>
<evidence type="ECO:0000256" key="6">
    <source>
        <dbReference type="ARBA" id="ARBA00022679"/>
    </source>
</evidence>
<keyword evidence="11" id="KW-0472">Membrane</keyword>
<evidence type="ECO:0000313" key="14">
    <source>
        <dbReference type="EMBL" id="MFC0684516.1"/>
    </source>
</evidence>
<feature type="domain" description="HAMP" evidence="13">
    <location>
        <begin position="229"/>
        <end position="282"/>
    </location>
</feature>
<evidence type="ECO:0000256" key="8">
    <source>
        <dbReference type="ARBA" id="ARBA00022777"/>
    </source>
</evidence>
<keyword evidence="7" id="KW-0547">Nucleotide-binding</keyword>
<feature type="region of interest" description="Disordered" evidence="10">
    <location>
        <begin position="75"/>
        <end position="97"/>
    </location>
</feature>
<dbReference type="PRINTS" id="PR00344">
    <property type="entry name" value="BCTRLSENSOR"/>
</dbReference>
<dbReference type="InterPro" id="IPR004358">
    <property type="entry name" value="Sig_transdc_His_kin-like_C"/>
</dbReference>
<keyword evidence="6" id="KW-0808">Transferase</keyword>
<evidence type="ECO:0000313" key="15">
    <source>
        <dbReference type="Proteomes" id="UP001589858"/>
    </source>
</evidence>
<dbReference type="GO" id="GO:0005524">
    <property type="term" value="F:ATP binding"/>
    <property type="evidence" value="ECO:0007669"/>
    <property type="project" value="UniProtKB-KW"/>
</dbReference>
<evidence type="ECO:0000256" key="9">
    <source>
        <dbReference type="ARBA" id="ARBA00022840"/>
    </source>
</evidence>
<comment type="catalytic activity">
    <reaction evidence="1">
        <text>ATP + protein L-histidine = ADP + protein N-phospho-L-histidine.</text>
        <dbReference type="EC" id="2.7.13.3"/>
    </reaction>
</comment>
<dbReference type="InterPro" id="IPR036890">
    <property type="entry name" value="HATPase_C_sf"/>
</dbReference>
<dbReference type="SMART" id="SM00304">
    <property type="entry name" value="HAMP"/>
    <property type="match status" value="1"/>
</dbReference>
<protein>
    <recommendedName>
        <fullName evidence="3">histidine kinase</fullName>
        <ecNumber evidence="3">2.7.13.3</ecNumber>
    </recommendedName>
</protein>
<dbReference type="Pfam" id="PF00672">
    <property type="entry name" value="HAMP"/>
    <property type="match status" value="1"/>
</dbReference>
<keyword evidence="11" id="KW-1133">Transmembrane helix</keyword>
<dbReference type="PROSITE" id="PS50109">
    <property type="entry name" value="HIS_KIN"/>
    <property type="match status" value="1"/>
</dbReference>
<comment type="caution">
    <text evidence="14">The sequence shown here is derived from an EMBL/GenBank/DDBJ whole genome shotgun (WGS) entry which is preliminary data.</text>
</comment>
<dbReference type="Pfam" id="PF02518">
    <property type="entry name" value="HATPase_c"/>
    <property type="match status" value="1"/>
</dbReference>
<dbReference type="EMBL" id="JBHLTM010000027">
    <property type="protein sequence ID" value="MFC0684516.1"/>
    <property type="molecule type" value="Genomic_DNA"/>
</dbReference>
<dbReference type="Gene3D" id="3.30.565.10">
    <property type="entry name" value="Histidine kinase-like ATPase, C-terminal domain"/>
    <property type="match status" value="1"/>
</dbReference>
<keyword evidence="11" id="KW-0812">Transmembrane</keyword>
<keyword evidence="9 14" id="KW-0067">ATP-binding</keyword>
<dbReference type="InterPro" id="IPR003661">
    <property type="entry name" value="HisK_dim/P_dom"/>
</dbReference>
<dbReference type="PROSITE" id="PS50885">
    <property type="entry name" value="HAMP"/>
    <property type="match status" value="1"/>
</dbReference>
<keyword evidence="4" id="KW-1003">Cell membrane</keyword>
<evidence type="ECO:0000256" key="2">
    <source>
        <dbReference type="ARBA" id="ARBA00004651"/>
    </source>
</evidence>
<evidence type="ECO:0000256" key="7">
    <source>
        <dbReference type="ARBA" id="ARBA00022741"/>
    </source>
</evidence>
<name>A0ABV6S5L5_9SPHN</name>
<dbReference type="EC" id="2.7.13.3" evidence="3"/>
<dbReference type="SUPFAM" id="SSF47384">
    <property type="entry name" value="Homodimeric domain of signal transducing histidine kinase"/>
    <property type="match status" value="1"/>
</dbReference>
<dbReference type="CDD" id="cd00082">
    <property type="entry name" value="HisKA"/>
    <property type="match status" value="1"/>
</dbReference>
<evidence type="ECO:0000256" key="3">
    <source>
        <dbReference type="ARBA" id="ARBA00012438"/>
    </source>
</evidence>
<dbReference type="Proteomes" id="UP001589858">
    <property type="component" value="Unassembled WGS sequence"/>
</dbReference>
<keyword evidence="5" id="KW-0597">Phosphoprotein</keyword>
<dbReference type="InterPro" id="IPR003660">
    <property type="entry name" value="HAMP_dom"/>
</dbReference>
<proteinExistence type="predicted"/>
<dbReference type="InterPro" id="IPR005467">
    <property type="entry name" value="His_kinase_dom"/>
</dbReference>
<dbReference type="PANTHER" id="PTHR44936">
    <property type="entry name" value="SENSOR PROTEIN CREC"/>
    <property type="match status" value="1"/>
</dbReference>
<dbReference type="InterPro" id="IPR036097">
    <property type="entry name" value="HisK_dim/P_sf"/>
</dbReference>
<evidence type="ECO:0000256" key="4">
    <source>
        <dbReference type="ARBA" id="ARBA00022475"/>
    </source>
</evidence>
<evidence type="ECO:0000256" key="10">
    <source>
        <dbReference type="SAM" id="MobiDB-lite"/>
    </source>
</evidence>
<keyword evidence="15" id="KW-1185">Reference proteome</keyword>
<evidence type="ECO:0000256" key="5">
    <source>
        <dbReference type="ARBA" id="ARBA00022553"/>
    </source>
</evidence>